<organism evidence="7 8">
    <name type="scientific">Parapedobacter deserti</name>
    <dbReference type="NCBI Taxonomy" id="1912957"/>
    <lineage>
        <taxon>Bacteria</taxon>
        <taxon>Pseudomonadati</taxon>
        <taxon>Bacteroidota</taxon>
        <taxon>Sphingobacteriia</taxon>
        <taxon>Sphingobacteriales</taxon>
        <taxon>Sphingobacteriaceae</taxon>
        <taxon>Parapedobacter</taxon>
    </lineage>
</organism>
<dbReference type="NCBIfam" id="TIGR02937">
    <property type="entry name" value="sigma70-ECF"/>
    <property type="match status" value="1"/>
</dbReference>
<accession>A0ABV7JJ69</accession>
<dbReference type="InterPro" id="IPR039425">
    <property type="entry name" value="RNA_pol_sigma-70-like"/>
</dbReference>
<dbReference type="Gene3D" id="1.10.10.10">
    <property type="entry name" value="Winged helix-like DNA-binding domain superfamily/Winged helix DNA-binding domain"/>
    <property type="match status" value="1"/>
</dbReference>
<evidence type="ECO:0000259" key="5">
    <source>
        <dbReference type="Pfam" id="PF04542"/>
    </source>
</evidence>
<dbReference type="InterPro" id="IPR013324">
    <property type="entry name" value="RNA_pol_sigma_r3/r4-like"/>
</dbReference>
<dbReference type="Proteomes" id="UP001595526">
    <property type="component" value="Unassembled WGS sequence"/>
</dbReference>
<dbReference type="Pfam" id="PF08281">
    <property type="entry name" value="Sigma70_r4_2"/>
    <property type="match status" value="1"/>
</dbReference>
<evidence type="ECO:0000259" key="6">
    <source>
        <dbReference type="Pfam" id="PF08281"/>
    </source>
</evidence>
<protein>
    <submittedName>
        <fullName evidence="7">RNA polymerase sigma factor</fullName>
    </submittedName>
</protein>
<evidence type="ECO:0000256" key="4">
    <source>
        <dbReference type="ARBA" id="ARBA00023163"/>
    </source>
</evidence>
<dbReference type="InterPro" id="IPR014284">
    <property type="entry name" value="RNA_pol_sigma-70_dom"/>
</dbReference>
<evidence type="ECO:0000256" key="1">
    <source>
        <dbReference type="ARBA" id="ARBA00010641"/>
    </source>
</evidence>
<comment type="caution">
    <text evidence="7">The sequence shown here is derived from an EMBL/GenBank/DDBJ whole genome shotgun (WGS) entry which is preliminary data.</text>
</comment>
<dbReference type="Gene3D" id="1.10.1740.10">
    <property type="match status" value="1"/>
</dbReference>
<dbReference type="Pfam" id="PF04542">
    <property type="entry name" value="Sigma70_r2"/>
    <property type="match status" value="1"/>
</dbReference>
<dbReference type="InterPro" id="IPR007627">
    <property type="entry name" value="RNA_pol_sigma70_r2"/>
</dbReference>
<evidence type="ECO:0000256" key="3">
    <source>
        <dbReference type="ARBA" id="ARBA00023082"/>
    </source>
</evidence>
<sequence length="194" mass="22573">MLNKPTIDTDAELLDRMSRDDQMAFKELYKRHWKRCYLQVLRRSGDPMLAEDLIQSVFITLWEKRSSLAISNISGYLFSAVRFQFITHLKNQLHKENYTAHVLSSREYAGNEAEVSLRIKELNEAVDKGVALMPAKTKAVYILSRIEHYSVKEIAHKLDLSEKAVEYHITKSLKTLRLALKNFLIIALLFKIFN</sequence>
<keyword evidence="2" id="KW-0805">Transcription regulation</keyword>
<keyword evidence="3" id="KW-0731">Sigma factor</keyword>
<keyword evidence="4" id="KW-0804">Transcription</keyword>
<comment type="similarity">
    <text evidence="1">Belongs to the sigma-70 factor family. ECF subfamily.</text>
</comment>
<proteinExistence type="inferred from homology"/>
<gene>
    <name evidence="7" type="ORF">ACFOET_10415</name>
</gene>
<dbReference type="InterPro" id="IPR013325">
    <property type="entry name" value="RNA_pol_sigma_r2"/>
</dbReference>
<evidence type="ECO:0000313" key="7">
    <source>
        <dbReference type="EMBL" id="MFC3198024.1"/>
    </source>
</evidence>
<dbReference type="InterPro" id="IPR013249">
    <property type="entry name" value="RNA_pol_sigma70_r4_t2"/>
</dbReference>
<keyword evidence="8" id="KW-1185">Reference proteome</keyword>
<reference evidence="8" key="1">
    <citation type="journal article" date="2019" name="Int. J. Syst. Evol. Microbiol.">
        <title>The Global Catalogue of Microorganisms (GCM) 10K type strain sequencing project: providing services to taxonomists for standard genome sequencing and annotation.</title>
        <authorList>
            <consortium name="The Broad Institute Genomics Platform"/>
            <consortium name="The Broad Institute Genome Sequencing Center for Infectious Disease"/>
            <person name="Wu L."/>
            <person name="Ma J."/>
        </authorList>
    </citation>
    <scope>NUCLEOTIDE SEQUENCE [LARGE SCALE GENOMIC DNA]</scope>
    <source>
        <strain evidence="8">KCTC 52416</strain>
    </source>
</reference>
<feature type="domain" description="RNA polymerase sigma factor 70 region 4 type 2" evidence="6">
    <location>
        <begin position="126"/>
        <end position="176"/>
    </location>
</feature>
<dbReference type="EMBL" id="JBHRTA010000030">
    <property type="protein sequence ID" value="MFC3198024.1"/>
    <property type="molecule type" value="Genomic_DNA"/>
</dbReference>
<dbReference type="PANTHER" id="PTHR43133">
    <property type="entry name" value="RNA POLYMERASE ECF-TYPE SIGMA FACTO"/>
    <property type="match status" value="1"/>
</dbReference>
<dbReference type="PANTHER" id="PTHR43133:SF46">
    <property type="entry name" value="RNA POLYMERASE SIGMA-70 FACTOR ECF SUBFAMILY"/>
    <property type="match status" value="1"/>
</dbReference>
<name>A0ABV7JJ69_9SPHI</name>
<dbReference type="InterPro" id="IPR036388">
    <property type="entry name" value="WH-like_DNA-bd_sf"/>
</dbReference>
<dbReference type="SUPFAM" id="SSF88659">
    <property type="entry name" value="Sigma3 and sigma4 domains of RNA polymerase sigma factors"/>
    <property type="match status" value="1"/>
</dbReference>
<evidence type="ECO:0000313" key="8">
    <source>
        <dbReference type="Proteomes" id="UP001595526"/>
    </source>
</evidence>
<feature type="domain" description="RNA polymerase sigma-70 region 2" evidence="5">
    <location>
        <begin position="28"/>
        <end position="92"/>
    </location>
</feature>
<evidence type="ECO:0000256" key="2">
    <source>
        <dbReference type="ARBA" id="ARBA00023015"/>
    </source>
</evidence>
<dbReference type="SUPFAM" id="SSF88946">
    <property type="entry name" value="Sigma2 domain of RNA polymerase sigma factors"/>
    <property type="match status" value="1"/>
</dbReference>